<evidence type="ECO:0000256" key="7">
    <source>
        <dbReference type="ARBA" id="ARBA00022892"/>
    </source>
</evidence>
<dbReference type="InParanoid" id="A2EGS8"/>
<dbReference type="InterPro" id="IPR006689">
    <property type="entry name" value="Small_GTPase_ARF/SAR"/>
</dbReference>
<dbReference type="GO" id="GO:0070971">
    <property type="term" value="C:endoplasmic reticulum exit site"/>
    <property type="evidence" value="ECO:0000318"/>
    <property type="project" value="GO_Central"/>
</dbReference>
<keyword evidence="15" id="KW-1185">Reference proteome</keyword>
<keyword evidence="10 12" id="KW-0342">GTP-binding</keyword>
<dbReference type="PROSITE" id="PS51417">
    <property type="entry name" value="ARF"/>
    <property type="match status" value="1"/>
</dbReference>
<dbReference type="STRING" id="5722.A2EGS8"/>
<dbReference type="AlphaFoldDB" id="A2EGS8"/>
<dbReference type="RefSeq" id="XP_001320389.1">
    <property type="nucleotide sequence ID" value="XM_001320354.1"/>
</dbReference>
<evidence type="ECO:0000256" key="2">
    <source>
        <dbReference type="ARBA" id="ARBA00004555"/>
    </source>
</evidence>
<dbReference type="KEGG" id="tva:4766064"/>
<dbReference type="GO" id="GO:0003400">
    <property type="term" value="P:regulation of COPII vesicle coating"/>
    <property type="evidence" value="ECO:0000318"/>
    <property type="project" value="GO_Central"/>
</dbReference>
<dbReference type="GO" id="GO:0030127">
    <property type="term" value="C:COPII vesicle coat"/>
    <property type="evidence" value="ECO:0000318"/>
    <property type="project" value="GO_Central"/>
</dbReference>
<keyword evidence="6" id="KW-0256">Endoplasmic reticulum</keyword>
<dbReference type="OrthoDB" id="15478at2759"/>
<keyword evidence="7" id="KW-0931">ER-Golgi transport</keyword>
<dbReference type="PANTHER" id="PTHR45684">
    <property type="entry name" value="RE74312P"/>
    <property type="match status" value="1"/>
</dbReference>
<comment type="subcellular location">
    <subcellularLocation>
        <location evidence="1">Endoplasmic reticulum</location>
    </subcellularLocation>
    <subcellularLocation>
        <location evidence="2">Golgi apparatus</location>
    </subcellularLocation>
</comment>
<protein>
    <submittedName>
        <fullName evidence="14">ADP-ribosylation factor family protein</fullName>
    </submittedName>
</protein>
<feature type="binding site" evidence="11">
    <location>
        <position position="130"/>
    </location>
    <ligand>
        <name>GTP</name>
        <dbReference type="ChEBI" id="CHEBI:37565"/>
    </ligand>
</feature>
<dbReference type="Pfam" id="PF00025">
    <property type="entry name" value="Arf"/>
    <property type="match status" value="1"/>
</dbReference>
<proteinExistence type="inferred from homology"/>
<dbReference type="InterPro" id="IPR027417">
    <property type="entry name" value="P-loop_NTPase"/>
</dbReference>
<evidence type="ECO:0000313" key="15">
    <source>
        <dbReference type="Proteomes" id="UP000001542"/>
    </source>
</evidence>
<dbReference type="Proteomes" id="UP000001542">
    <property type="component" value="Unassembled WGS sequence"/>
</dbReference>
<organism evidence="14 15">
    <name type="scientific">Trichomonas vaginalis (strain ATCC PRA-98 / G3)</name>
    <dbReference type="NCBI Taxonomy" id="412133"/>
    <lineage>
        <taxon>Eukaryota</taxon>
        <taxon>Metamonada</taxon>
        <taxon>Parabasalia</taxon>
        <taxon>Trichomonadida</taxon>
        <taxon>Trichomonadidae</taxon>
        <taxon>Trichomonas</taxon>
    </lineage>
</organism>
<evidence type="ECO:0000256" key="8">
    <source>
        <dbReference type="ARBA" id="ARBA00022927"/>
    </source>
</evidence>
<keyword evidence="13" id="KW-0479">Metal-binding</keyword>
<dbReference type="InterPro" id="IPR006687">
    <property type="entry name" value="Small_GTPase_SAR1"/>
</dbReference>
<dbReference type="GO" id="GO:0005525">
    <property type="term" value="F:GTP binding"/>
    <property type="evidence" value="ECO:0007669"/>
    <property type="project" value="UniProtKB-KW"/>
</dbReference>
<dbReference type="SMART" id="SM00177">
    <property type="entry name" value="ARF"/>
    <property type="match status" value="1"/>
</dbReference>
<feature type="binding site" evidence="11">
    <location>
        <position position="31"/>
    </location>
    <ligand>
        <name>GTP</name>
        <dbReference type="ChEBI" id="CHEBI:37565"/>
    </ligand>
</feature>
<dbReference type="GO" id="GO:0061024">
    <property type="term" value="P:membrane organization"/>
    <property type="evidence" value="ECO:0000318"/>
    <property type="project" value="GO_Central"/>
</dbReference>
<dbReference type="GO" id="GO:0005794">
    <property type="term" value="C:Golgi apparatus"/>
    <property type="evidence" value="ECO:0007669"/>
    <property type="project" value="UniProtKB-SubCell"/>
</dbReference>
<evidence type="ECO:0000256" key="3">
    <source>
        <dbReference type="ARBA" id="ARBA00007507"/>
    </source>
</evidence>
<dbReference type="eggNOG" id="KOG0077">
    <property type="taxonomic scope" value="Eukaryota"/>
</dbReference>
<dbReference type="GO" id="GO:0046872">
    <property type="term" value="F:metal ion binding"/>
    <property type="evidence" value="ECO:0007669"/>
    <property type="project" value="UniProtKB-KW"/>
</dbReference>
<evidence type="ECO:0000256" key="6">
    <source>
        <dbReference type="ARBA" id="ARBA00022824"/>
    </source>
</evidence>
<gene>
    <name evidence="14" type="ORF">TVAG_302530</name>
</gene>
<dbReference type="GO" id="GO:0016050">
    <property type="term" value="P:vesicle organization"/>
    <property type="evidence" value="ECO:0000318"/>
    <property type="project" value="GO_Central"/>
</dbReference>
<comment type="similarity">
    <text evidence="3">Belongs to the small GTPase superfamily. SAR1 family.</text>
</comment>
<keyword evidence="5 11" id="KW-0547">Nucleotide-binding</keyword>
<feature type="binding site" evidence="13">
    <location>
        <position position="32"/>
    </location>
    <ligand>
        <name>Mg(2+)</name>
        <dbReference type="ChEBI" id="CHEBI:18420"/>
    </ligand>
</feature>
<dbReference type="GO" id="GO:0003924">
    <property type="term" value="F:GTPase activity"/>
    <property type="evidence" value="ECO:0000318"/>
    <property type="project" value="GO_Central"/>
</dbReference>
<dbReference type="SMART" id="SM00178">
    <property type="entry name" value="SAR"/>
    <property type="match status" value="1"/>
</dbReference>
<dbReference type="GO" id="GO:0006888">
    <property type="term" value="P:endoplasmic reticulum to Golgi vesicle-mediated transport"/>
    <property type="evidence" value="ECO:0000318"/>
    <property type="project" value="GO_Central"/>
</dbReference>
<accession>A2EGS8</accession>
<feature type="binding site" evidence="13">
    <location>
        <position position="49"/>
    </location>
    <ligand>
        <name>Mg(2+)</name>
        <dbReference type="ChEBI" id="CHEBI:18420"/>
    </ligand>
</feature>
<feature type="binding site" evidence="11">
    <location>
        <position position="129"/>
    </location>
    <ligand>
        <name>GTP</name>
        <dbReference type="ChEBI" id="CHEBI:37565"/>
    </ligand>
</feature>
<evidence type="ECO:0000256" key="1">
    <source>
        <dbReference type="ARBA" id="ARBA00004240"/>
    </source>
</evidence>
<feature type="binding site" evidence="11">
    <location>
        <position position="32"/>
    </location>
    <ligand>
        <name>GTP</name>
        <dbReference type="ChEBI" id="CHEBI:37565"/>
    </ligand>
</feature>
<reference evidence="14" key="1">
    <citation type="submission" date="2006-10" db="EMBL/GenBank/DDBJ databases">
        <authorList>
            <person name="Amadeo P."/>
            <person name="Zhao Q."/>
            <person name="Wortman J."/>
            <person name="Fraser-Liggett C."/>
            <person name="Carlton J."/>
        </authorList>
    </citation>
    <scope>NUCLEOTIDE SEQUENCE</scope>
    <source>
        <strain evidence="14">G3</strain>
    </source>
</reference>
<dbReference type="SMR" id="A2EGS8"/>
<feature type="binding site" evidence="11">
    <location>
        <position position="132"/>
    </location>
    <ligand>
        <name>GTP</name>
        <dbReference type="ChEBI" id="CHEBI:37565"/>
    </ligand>
</feature>
<evidence type="ECO:0000256" key="5">
    <source>
        <dbReference type="ARBA" id="ARBA00022741"/>
    </source>
</evidence>
<name>A2EGS8_TRIV3</name>
<keyword evidence="13" id="KW-0460">Magnesium</keyword>
<evidence type="ECO:0000256" key="13">
    <source>
        <dbReference type="PIRSR" id="PIRSR606689-2"/>
    </source>
</evidence>
<evidence type="ECO:0000256" key="4">
    <source>
        <dbReference type="ARBA" id="ARBA00022448"/>
    </source>
</evidence>
<dbReference type="EMBL" id="DS113384">
    <property type="protein sequence ID" value="EAY08166.1"/>
    <property type="molecule type" value="Genomic_DNA"/>
</dbReference>
<dbReference type="PRINTS" id="PR00328">
    <property type="entry name" value="SAR1GTPBP"/>
</dbReference>
<feature type="binding site" evidence="11">
    <location>
        <position position="30"/>
    </location>
    <ligand>
        <name>GTP</name>
        <dbReference type="ChEBI" id="CHEBI:37565"/>
    </ligand>
</feature>
<feature type="binding site" evidence="12">
    <location>
        <begin position="129"/>
        <end position="132"/>
    </location>
    <ligand>
        <name>GTP</name>
        <dbReference type="ChEBI" id="CHEBI:37565"/>
    </ligand>
</feature>
<reference evidence="14" key="2">
    <citation type="journal article" date="2007" name="Science">
        <title>Draft genome sequence of the sexually transmitted pathogen Trichomonas vaginalis.</title>
        <authorList>
            <person name="Carlton J.M."/>
            <person name="Hirt R.P."/>
            <person name="Silva J.C."/>
            <person name="Delcher A.L."/>
            <person name="Schatz M."/>
            <person name="Zhao Q."/>
            <person name="Wortman J.R."/>
            <person name="Bidwell S.L."/>
            <person name="Alsmark U.C.M."/>
            <person name="Besteiro S."/>
            <person name="Sicheritz-Ponten T."/>
            <person name="Noel C.J."/>
            <person name="Dacks J.B."/>
            <person name="Foster P.G."/>
            <person name="Simillion C."/>
            <person name="Van de Peer Y."/>
            <person name="Miranda-Saavedra D."/>
            <person name="Barton G.J."/>
            <person name="Westrop G.D."/>
            <person name="Mueller S."/>
            <person name="Dessi D."/>
            <person name="Fiori P.L."/>
            <person name="Ren Q."/>
            <person name="Paulsen I."/>
            <person name="Zhang H."/>
            <person name="Bastida-Corcuera F.D."/>
            <person name="Simoes-Barbosa A."/>
            <person name="Brown M.T."/>
            <person name="Hayes R.D."/>
            <person name="Mukherjee M."/>
            <person name="Okumura C.Y."/>
            <person name="Schneider R."/>
            <person name="Smith A.J."/>
            <person name="Vanacova S."/>
            <person name="Villalvazo M."/>
            <person name="Haas B.J."/>
            <person name="Pertea M."/>
            <person name="Feldblyum T.V."/>
            <person name="Utterback T.R."/>
            <person name="Shu C.L."/>
            <person name="Osoegawa K."/>
            <person name="de Jong P.J."/>
            <person name="Hrdy I."/>
            <person name="Horvathova L."/>
            <person name="Zubacova Z."/>
            <person name="Dolezal P."/>
            <person name="Malik S.B."/>
            <person name="Logsdon J.M. Jr."/>
            <person name="Henze K."/>
            <person name="Gupta A."/>
            <person name="Wang C.C."/>
            <person name="Dunne R.L."/>
            <person name="Upcroft J.A."/>
            <person name="Upcroft P."/>
            <person name="White O."/>
            <person name="Salzberg S.L."/>
            <person name="Tang P."/>
            <person name="Chiu C.-H."/>
            <person name="Lee Y.-S."/>
            <person name="Embley T.M."/>
            <person name="Coombs G.H."/>
            <person name="Mottram J.C."/>
            <person name="Tachezy J."/>
            <person name="Fraser-Liggett C.M."/>
            <person name="Johnson P.J."/>
        </authorList>
    </citation>
    <scope>NUCLEOTIDE SEQUENCE [LARGE SCALE GENOMIC DNA]</scope>
    <source>
        <strain evidence="14">G3</strain>
    </source>
</reference>
<evidence type="ECO:0000256" key="9">
    <source>
        <dbReference type="ARBA" id="ARBA00023034"/>
    </source>
</evidence>
<dbReference type="VEuPathDB" id="TrichDB:TVAGG3_0172760"/>
<dbReference type="SUPFAM" id="SSF52540">
    <property type="entry name" value="P-loop containing nucleoside triphosphate hydrolases"/>
    <property type="match status" value="1"/>
</dbReference>
<dbReference type="Gene3D" id="3.40.50.300">
    <property type="entry name" value="P-loop containing nucleotide triphosphate hydrolases"/>
    <property type="match status" value="1"/>
</dbReference>
<keyword evidence="9" id="KW-0333">Golgi apparatus</keyword>
<evidence type="ECO:0000313" key="14">
    <source>
        <dbReference type="EMBL" id="EAY08166.1"/>
    </source>
</evidence>
<sequence length="192" mass="21902">MFDWLWRLLNYILSPFKTPTILIVGPPGSGKTTLLHMVKTGRFITFESTKSYCKETLSFEQSNVTFIDLGDSYKGFESLEEFSQNVSGIVLVVDASDSDSVNNAKKYLDSIYNLQVYKTKNIPVLIFGNKQDVVGCISREELKERLNIVEKKSKHEKVNPETTRVQVQMMSAKQNFGYQLGLRWLVSKARTV</sequence>
<evidence type="ECO:0000256" key="11">
    <source>
        <dbReference type="PIRSR" id="PIRSR606687-2"/>
    </source>
</evidence>
<keyword evidence="4" id="KW-0813">Transport</keyword>
<evidence type="ECO:0000256" key="12">
    <source>
        <dbReference type="PIRSR" id="PIRSR606689-1"/>
    </source>
</evidence>
<dbReference type="GO" id="GO:0006886">
    <property type="term" value="P:intracellular protein transport"/>
    <property type="evidence" value="ECO:0007669"/>
    <property type="project" value="InterPro"/>
</dbReference>
<dbReference type="VEuPathDB" id="TrichDB:TVAG_302530"/>
<evidence type="ECO:0000256" key="10">
    <source>
        <dbReference type="ARBA" id="ARBA00023134"/>
    </source>
</evidence>
<feature type="binding site" evidence="11">
    <location>
        <position position="33"/>
    </location>
    <ligand>
        <name>GTP</name>
        <dbReference type="ChEBI" id="CHEBI:37565"/>
    </ligand>
</feature>
<feature type="binding site" evidence="12">
    <location>
        <begin position="25"/>
        <end position="32"/>
    </location>
    <ligand>
        <name>GTP</name>
        <dbReference type="ChEBI" id="CHEBI:37565"/>
    </ligand>
</feature>
<keyword evidence="8" id="KW-0653">Protein transport</keyword>